<dbReference type="EMBL" id="QFOI01000081">
    <property type="protein sequence ID" value="PZP50105.1"/>
    <property type="molecule type" value="Genomic_DNA"/>
</dbReference>
<accession>A0A2W5F1K9</accession>
<keyword evidence="1" id="KW-0812">Transmembrane</keyword>
<proteinExistence type="predicted"/>
<feature type="transmembrane region" description="Helical" evidence="1">
    <location>
        <begin position="7"/>
        <end position="27"/>
    </location>
</feature>
<feature type="transmembrane region" description="Helical" evidence="1">
    <location>
        <begin position="33"/>
        <end position="50"/>
    </location>
</feature>
<comment type="caution">
    <text evidence="2">The sequence shown here is derived from an EMBL/GenBank/DDBJ whole genome shotgun (WGS) entry which is preliminary data.</text>
</comment>
<dbReference type="Proteomes" id="UP000249645">
    <property type="component" value="Unassembled WGS sequence"/>
</dbReference>
<organism evidence="2 3">
    <name type="scientific">Pseudopedobacter saltans</name>
    <dbReference type="NCBI Taxonomy" id="151895"/>
    <lineage>
        <taxon>Bacteria</taxon>
        <taxon>Pseudomonadati</taxon>
        <taxon>Bacteroidota</taxon>
        <taxon>Sphingobacteriia</taxon>
        <taxon>Sphingobacteriales</taxon>
        <taxon>Sphingobacteriaceae</taxon>
        <taxon>Pseudopedobacter</taxon>
    </lineage>
</organism>
<name>A0A2W5F1K9_9SPHI</name>
<keyword evidence="1" id="KW-0472">Membrane</keyword>
<protein>
    <submittedName>
        <fullName evidence="2">Uncharacterized protein</fullName>
    </submittedName>
</protein>
<evidence type="ECO:0000256" key="1">
    <source>
        <dbReference type="SAM" id="Phobius"/>
    </source>
</evidence>
<gene>
    <name evidence="2" type="ORF">DI598_06300</name>
</gene>
<sequence length="66" mass="7554">IRSIQGSFLLKLFVLVSATFIYVYTVGPARNKPAIFIGMGLYVLYTVLEVRDAFKLLRQKQNEKKS</sequence>
<keyword evidence="1" id="KW-1133">Transmembrane helix</keyword>
<reference evidence="2 3" key="1">
    <citation type="submission" date="2017-11" db="EMBL/GenBank/DDBJ databases">
        <title>Infants hospitalized years apart are colonized by the same room-sourced microbial strains.</title>
        <authorList>
            <person name="Brooks B."/>
            <person name="Olm M.R."/>
            <person name="Firek B.A."/>
            <person name="Baker R."/>
            <person name="Thomas B.C."/>
            <person name="Morowitz M.J."/>
            <person name="Banfield J.F."/>
        </authorList>
    </citation>
    <scope>NUCLEOTIDE SEQUENCE [LARGE SCALE GENOMIC DNA]</scope>
    <source>
        <strain evidence="2">S2_009_000_R2_76</strain>
    </source>
</reference>
<feature type="non-terminal residue" evidence="2">
    <location>
        <position position="1"/>
    </location>
</feature>
<dbReference type="AlphaFoldDB" id="A0A2W5F1K9"/>
<evidence type="ECO:0000313" key="2">
    <source>
        <dbReference type="EMBL" id="PZP50105.1"/>
    </source>
</evidence>
<evidence type="ECO:0000313" key="3">
    <source>
        <dbReference type="Proteomes" id="UP000249645"/>
    </source>
</evidence>